<dbReference type="PANTHER" id="PTHR10695">
    <property type="entry name" value="DEPHOSPHO-COA KINASE-RELATED"/>
    <property type="match status" value="1"/>
</dbReference>
<dbReference type="CDD" id="cd02022">
    <property type="entry name" value="DPCK"/>
    <property type="match status" value="1"/>
</dbReference>
<gene>
    <name evidence="3" type="ORF">S06H3_34258</name>
</gene>
<dbReference type="GO" id="GO:0015937">
    <property type="term" value="P:coenzyme A biosynthetic process"/>
    <property type="evidence" value="ECO:0007669"/>
    <property type="project" value="InterPro"/>
</dbReference>
<dbReference type="PANTHER" id="PTHR10695:SF46">
    <property type="entry name" value="BIFUNCTIONAL COENZYME A SYNTHASE-RELATED"/>
    <property type="match status" value="1"/>
</dbReference>
<evidence type="ECO:0008006" key="4">
    <source>
        <dbReference type="Google" id="ProtNLM"/>
    </source>
</evidence>
<dbReference type="PROSITE" id="PS51219">
    <property type="entry name" value="DPCK"/>
    <property type="match status" value="1"/>
</dbReference>
<reference evidence="3" key="1">
    <citation type="journal article" date="2014" name="Front. Microbiol.">
        <title>High frequency of phylogenetically diverse reductive dehalogenase-homologous genes in deep subseafloor sedimentary metagenomes.</title>
        <authorList>
            <person name="Kawai M."/>
            <person name="Futagami T."/>
            <person name="Toyoda A."/>
            <person name="Takaki Y."/>
            <person name="Nishi S."/>
            <person name="Hori S."/>
            <person name="Arai W."/>
            <person name="Tsubouchi T."/>
            <person name="Morono Y."/>
            <person name="Uchiyama I."/>
            <person name="Ito T."/>
            <person name="Fujiyama A."/>
            <person name="Inagaki F."/>
            <person name="Takami H."/>
        </authorList>
    </citation>
    <scope>NUCLEOTIDE SEQUENCE</scope>
    <source>
        <strain evidence="3">Expedition CK06-06</strain>
    </source>
</reference>
<dbReference type="HAMAP" id="MF_00376">
    <property type="entry name" value="Dephospho_CoA_kinase"/>
    <property type="match status" value="1"/>
</dbReference>
<evidence type="ECO:0000256" key="2">
    <source>
        <dbReference type="ARBA" id="ARBA00022840"/>
    </source>
</evidence>
<feature type="non-terminal residue" evidence="3">
    <location>
        <position position="1"/>
    </location>
</feature>
<dbReference type="Pfam" id="PF01121">
    <property type="entry name" value="CoaE"/>
    <property type="match status" value="1"/>
</dbReference>
<protein>
    <recommendedName>
        <fullName evidence="4">Dephospho-CoA kinase</fullName>
    </recommendedName>
</protein>
<dbReference type="AlphaFoldDB" id="X1NE77"/>
<dbReference type="InterPro" id="IPR001977">
    <property type="entry name" value="Depp_CoAkinase"/>
</dbReference>
<dbReference type="EMBL" id="BARV01020541">
    <property type="protein sequence ID" value="GAI28496.1"/>
    <property type="molecule type" value="Genomic_DNA"/>
</dbReference>
<accession>X1NE77</accession>
<evidence type="ECO:0000256" key="1">
    <source>
        <dbReference type="ARBA" id="ARBA00022741"/>
    </source>
</evidence>
<sequence length="188" mass="21432">GSIGSGKSTVARMFQELGAEIIDADKVRHSLLRKKEARESIVKNFGSSILDKEGKIERRKLGGIVFRDKKRLEELNSIIHPLISSEIKRKITFSEARIIIIDAAILLETGWDSLVDKVIVVNASYESRRKRIKESSLLSSKEVEGIIKAQFSQDEKIQRADFFIENEKGIEESKRQVEQIWSKFVARC</sequence>
<evidence type="ECO:0000313" key="3">
    <source>
        <dbReference type="EMBL" id="GAI28496.1"/>
    </source>
</evidence>
<dbReference type="NCBIfam" id="TIGR00152">
    <property type="entry name" value="dephospho-CoA kinase"/>
    <property type="match status" value="1"/>
</dbReference>
<keyword evidence="2" id="KW-0067">ATP-binding</keyword>
<dbReference type="GO" id="GO:0005524">
    <property type="term" value="F:ATP binding"/>
    <property type="evidence" value="ECO:0007669"/>
    <property type="project" value="UniProtKB-KW"/>
</dbReference>
<organism evidence="3">
    <name type="scientific">marine sediment metagenome</name>
    <dbReference type="NCBI Taxonomy" id="412755"/>
    <lineage>
        <taxon>unclassified sequences</taxon>
        <taxon>metagenomes</taxon>
        <taxon>ecological metagenomes</taxon>
    </lineage>
</organism>
<keyword evidence="1" id="KW-0547">Nucleotide-binding</keyword>
<comment type="caution">
    <text evidence="3">The sequence shown here is derived from an EMBL/GenBank/DDBJ whole genome shotgun (WGS) entry which is preliminary data.</text>
</comment>
<proteinExistence type="inferred from homology"/>
<dbReference type="SUPFAM" id="SSF52540">
    <property type="entry name" value="P-loop containing nucleoside triphosphate hydrolases"/>
    <property type="match status" value="1"/>
</dbReference>
<name>X1NE77_9ZZZZ</name>
<dbReference type="InterPro" id="IPR027417">
    <property type="entry name" value="P-loop_NTPase"/>
</dbReference>
<dbReference type="Gene3D" id="3.40.50.300">
    <property type="entry name" value="P-loop containing nucleotide triphosphate hydrolases"/>
    <property type="match status" value="1"/>
</dbReference>
<dbReference type="GO" id="GO:0004140">
    <property type="term" value="F:dephospho-CoA kinase activity"/>
    <property type="evidence" value="ECO:0007669"/>
    <property type="project" value="InterPro"/>
</dbReference>